<name>A0A7R9YF03_9STRA</name>
<organism evidence="2">
    <name type="scientific">Pinguiococcus pyrenoidosus</name>
    <dbReference type="NCBI Taxonomy" id="172671"/>
    <lineage>
        <taxon>Eukaryota</taxon>
        <taxon>Sar</taxon>
        <taxon>Stramenopiles</taxon>
        <taxon>Ochrophyta</taxon>
        <taxon>Pinguiophyceae</taxon>
        <taxon>Pinguiochrysidales</taxon>
        <taxon>Pinguiochrysidaceae</taxon>
        <taxon>Pinguiococcus</taxon>
    </lineage>
</organism>
<feature type="coiled-coil region" evidence="1">
    <location>
        <begin position="180"/>
        <end position="207"/>
    </location>
</feature>
<evidence type="ECO:0000256" key="1">
    <source>
        <dbReference type="SAM" id="Coils"/>
    </source>
</evidence>
<protein>
    <recommendedName>
        <fullName evidence="3">Gamma carbonic anhydrase</fullName>
    </recommendedName>
</protein>
<dbReference type="InterPro" id="IPR050484">
    <property type="entry name" value="Transf_Hexapept/Carb_Anhydrase"/>
</dbReference>
<proteinExistence type="predicted"/>
<dbReference type="AlphaFoldDB" id="A0A7R9YF03"/>
<dbReference type="InterPro" id="IPR011004">
    <property type="entry name" value="Trimer_LpxA-like_sf"/>
</dbReference>
<accession>A0A7R9YF03</accession>
<sequence>MAQFMQMLGRALRETGQAMDRLGLAAMDLENTFRVPLSRHRQLMNLGEKVPVTSSAAWVAPSATAIGDVSVAANSSIWYGTVLRGDQAPIYIGTDTNVQDLSTITTSPGAGVTLGAKVTVGHKAFLHACTVGDGTLIGMGSQVRNSVVEGAAMVAAGAVVSNAVVQTGQLWAGNPAKHIRDLTEQEIEAMRRQAEQYSALAVKHRQDFMDVADLIDSEGAQAKST</sequence>
<evidence type="ECO:0008006" key="3">
    <source>
        <dbReference type="Google" id="ProtNLM"/>
    </source>
</evidence>
<dbReference type="SUPFAM" id="SSF51161">
    <property type="entry name" value="Trimeric LpxA-like enzymes"/>
    <property type="match status" value="1"/>
</dbReference>
<reference evidence="2" key="1">
    <citation type="submission" date="2021-01" db="EMBL/GenBank/DDBJ databases">
        <authorList>
            <person name="Corre E."/>
            <person name="Pelletier E."/>
            <person name="Niang G."/>
            <person name="Scheremetjew M."/>
            <person name="Finn R."/>
            <person name="Kale V."/>
            <person name="Holt S."/>
            <person name="Cochrane G."/>
            <person name="Meng A."/>
            <person name="Brown T."/>
            <person name="Cohen L."/>
        </authorList>
    </citation>
    <scope>NUCLEOTIDE SEQUENCE</scope>
    <source>
        <strain evidence="2">CCMP2078</strain>
    </source>
</reference>
<evidence type="ECO:0000313" key="2">
    <source>
        <dbReference type="EMBL" id="CAD8262635.1"/>
    </source>
</evidence>
<keyword evidence="1" id="KW-0175">Coiled coil</keyword>
<gene>
    <name evidence="2" type="ORF">PPYR1160_LOCUS12137</name>
</gene>
<dbReference type="PANTHER" id="PTHR13061">
    <property type="entry name" value="DYNACTIN SUBUNIT P25"/>
    <property type="match status" value="1"/>
</dbReference>
<dbReference type="CDD" id="cd04645">
    <property type="entry name" value="LbH_gamma_CA_like"/>
    <property type="match status" value="1"/>
</dbReference>
<dbReference type="PANTHER" id="PTHR13061:SF29">
    <property type="entry name" value="GAMMA CARBONIC ANHYDRASE-LIKE 1, MITOCHONDRIAL-RELATED"/>
    <property type="match status" value="1"/>
</dbReference>
<dbReference type="InterPro" id="IPR047324">
    <property type="entry name" value="LbH_gamma_CA-like"/>
</dbReference>
<dbReference type="Gene3D" id="2.160.10.10">
    <property type="entry name" value="Hexapeptide repeat proteins"/>
    <property type="match status" value="1"/>
</dbReference>
<dbReference type="EMBL" id="HBEA01015892">
    <property type="protein sequence ID" value="CAD8262635.1"/>
    <property type="molecule type" value="Transcribed_RNA"/>
</dbReference>